<evidence type="ECO:0000256" key="3">
    <source>
        <dbReference type="ARBA" id="ARBA00022676"/>
    </source>
</evidence>
<dbReference type="RefSeq" id="WP_316266683.1">
    <property type="nucleotide sequence ID" value="NZ_AP027742.1"/>
</dbReference>
<dbReference type="Pfam" id="PF00535">
    <property type="entry name" value="Glycos_transf_2"/>
    <property type="match status" value="1"/>
</dbReference>
<dbReference type="InterPro" id="IPR001173">
    <property type="entry name" value="Glyco_trans_2-like"/>
</dbReference>
<comment type="similarity">
    <text evidence="2">Belongs to the glycosyltransferase 2 family.</text>
</comment>
<dbReference type="PANTHER" id="PTHR43179">
    <property type="entry name" value="RHAMNOSYLTRANSFERASE WBBL"/>
    <property type="match status" value="1"/>
</dbReference>
<evidence type="ECO:0000259" key="5">
    <source>
        <dbReference type="Pfam" id="PF00535"/>
    </source>
</evidence>
<evidence type="ECO:0000313" key="7">
    <source>
        <dbReference type="Proteomes" id="UP001305815"/>
    </source>
</evidence>
<dbReference type="PANTHER" id="PTHR43179:SF12">
    <property type="entry name" value="GALACTOFURANOSYLTRANSFERASE GLFT2"/>
    <property type="match status" value="1"/>
</dbReference>
<accession>A0ABN6Z1V3</accession>
<protein>
    <recommendedName>
        <fullName evidence="5">Glycosyltransferase 2-like domain-containing protein</fullName>
    </recommendedName>
</protein>
<dbReference type="SUPFAM" id="SSF53448">
    <property type="entry name" value="Nucleotide-diphospho-sugar transferases"/>
    <property type="match status" value="1"/>
</dbReference>
<dbReference type="EMBL" id="AP027742">
    <property type="protein sequence ID" value="BDZ77037.1"/>
    <property type="molecule type" value="Genomic_DNA"/>
</dbReference>
<feature type="domain" description="Glycosyltransferase 2-like" evidence="5">
    <location>
        <begin position="8"/>
        <end position="141"/>
    </location>
</feature>
<gene>
    <name evidence="6" type="ORF">Lac1_12200</name>
</gene>
<dbReference type="InterPro" id="IPR029044">
    <property type="entry name" value="Nucleotide-diphossugar_trans"/>
</dbReference>
<evidence type="ECO:0000256" key="2">
    <source>
        <dbReference type="ARBA" id="ARBA00006739"/>
    </source>
</evidence>
<evidence type="ECO:0000313" key="6">
    <source>
        <dbReference type="EMBL" id="BDZ77037.1"/>
    </source>
</evidence>
<keyword evidence="7" id="KW-1185">Reference proteome</keyword>
<dbReference type="Gene3D" id="3.90.550.10">
    <property type="entry name" value="Spore Coat Polysaccharide Biosynthesis Protein SpsA, Chain A"/>
    <property type="match status" value="1"/>
</dbReference>
<proteinExistence type="inferred from homology"/>
<name>A0ABN6Z1V3_9FIRM</name>
<dbReference type="Proteomes" id="UP001305815">
    <property type="component" value="Chromosome"/>
</dbReference>
<organism evidence="6 7">
    <name type="scientific">Claveliimonas bilis</name>
    <dbReference type="NCBI Taxonomy" id="3028070"/>
    <lineage>
        <taxon>Bacteria</taxon>
        <taxon>Bacillati</taxon>
        <taxon>Bacillota</taxon>
        <taxon>Clostridia</taxon>
        <taxon>Lachnospirales</taxon>
        <taxon>Lachnospiraceae</taxon>
        <taxon>Claveliimonas</taxon>
    </lineage>
</organism>
<sequence length="301" mass="35202">MYERIGFVILHYNAIKETIDCVNSIINNIDTDDYFIIVVDNKSPNNTGEDLKKRYAKNKKVKVILNKSNLGFAGGNNIGYQYAVEELLCSFVCILNNDTLIIQNDFLGTIKQEYQRSKFGVMGPMIILKKGEINNLYYSLPDLEFFKKEKKIMEKEYFIARFHLRIPNALFKMIKNVFCKIVRIKRVSRFHNYFTTAGLNNRHEDVILHGCCLIFSPLYIGAYKEAFNAKTFLYKEEELLYLRCRQKSLKTVYNPNLVIRHLEDASTNSVLESNNAKRVRWAKNQIDSLQVVIEEMENERL</sequence>
<evidence type="ECO:0000256" key="1">
    <source>
        <dbReference type="ARBA" id="ARBA00004776"/>
    </source>
</evidence>
<comment type="pathway">
    <text evidence="1">Cell wall biogenesis; cell wall polysaccharide biosynthesis.</text>
</comment>
<keyword evidence="3" id="KW-0328">Glycosyltransferase</keyword>
<evidence type="ECO:0000256" key="4">
    <source>
        <dbReference type="ARBA" id="ARBA00022679"/>
    </source>
</evidence>
<keyword evidence="4" id="KW-0808">Transferase</keyword>
<reference evidence="7" key="1">
    <citation type="journal article" date="2023" name="Int. J. Syst. Evol. Microbiol.">
        <title>Claveliimonas bilis gen. nov., sp. nov., deoxycholic acid-producing bacteria isolated from human faeces, and reclassification of Sellimonas monacensis Zenner et al. 2021 as Claveliimonas monacensis comb. nov.</title>
        <authorList>
            <person name="Hisatomi A."/>
            <person name="Kastawa N.W.E.P.G."/>
            <person name="Song I."/>
            <person name="Ohkuma M."/>
            <person name="Fukiya S."/>
            <person name="Sakamoto M."/>
        </authorList>
    </citation>
    <scope>NUCLEOTIDE SEQUENCE [LARGE SCALE GENOMIC DNA]</scope>
    <source>
        <strain evidence="7">12BBH14</strain>
    </source>
</reference>